<dbReference type="Pfam" id="PF00126">
    <property type="entry name" value="HTH_1"/>
    <property type="match status" value="1"/>
</dbReference>
<dbReference type="GO" id="GO:0003700">
    <property type="term" value="F:DNA-binding transcription factor activity"/>
    <property type="evidence" value="ECO:0007669"/>
    <property type="project" value="InterPro"/>
</dbReference>
<dbReference type="PANTHER" id="PTHR30579:SF7">
    <property type="entry name" value="HTH-TYPE TRANSCRIPTIONAL REGULATOR LRHA-RELATED"/>
    <property type="match status" value="1"/>
</dbReference>
<proteinExistence type="inferred from homology"/>
<dbReference type="SUPFAM" id="SSF46785">
    <property type="entry name" value="Winged helix' DNA-binding domain"/>
    <property type="match status" value="1"/>
</dbReference>
<dbReference type="InterPro" id="IPR036390">
    <property type="entry name" value="WH_DNA-bd_sf"/>
</dbReference>
<dbReference type="AlphaFoldDB" id="A0A4Q1HCQ9"/>
<evidence type="ECO:0000256" key="4">
    <source>
        <dbReference type="ARBA" id="ARBA00023163"/>
    </source>
</evidence>
<dbReference type="InterPro" id="IPR050176">
    <property type="entry name" value="LTTR"/>
</dbReference>
<dbReference type="InterPro" id="IPR005119">
    <property type="entry name" value="LysR_subst-bd"/>
</dbReference>
<dbReference type="PRINTS" id="PR00039">
    <property type="entry name" value="HTHLYSR"/>
</dbReference>
<dbReference type="Proteomes" id="UP000290849">
    <property type="component" value="Unassembled WGS sequence"/>
</dbReference>
<dbReference type="InterPro" id="IPR000847">
    <property type="entry name" value="LysR_HTH_N"/>
</dbReference>
<keyword evidence="3" id="KW-0238">DNA-binding</keyword>
<accession>A0A4Q1HCQ9</accession>
<reference evidence="6 7" key="1">
    <citation type="journal article" date="2017" name="Int. J. Syst. Evol. Microbiol.">
        <title>Achromobacter aloeverae sp. nov., isolated from the root of Aloe vera (L.) Burm.f.</title>
        <authorList>
            <person name="Kuncharoen N."/>
            <person name="Muramatsu Y."/>
            <person name="Shibata C."/>
            <person name="Kamakura Y."/>
            <person name="Nakagawa Y."/>
            <person name="Tanasupawat S."/>
        </authorList>
    </citation>
    <scope>NUCLEOTIDE SEQUENCE [LARGE SCALE GENOMIC DNA]</scope>
    <source>
        <strain evidence="6 7">AVA-1</strain>
    </source>
</reference>
<evidence type="ECO:0000313" key="6">
    <source>
        <dbReference type="EMBL" id="RXN83661.1"/>
    </source>
</evidence>
<dbReference type="InterPro" id="IPR036388">
    <property type="entry name" value="WH-like_DNA-bd_sf"/>
</dbReference>
<dbReference type="SUPFAM" id="SSF53850">
    <property type="entry name" value="Periplasmic binding protein-like II"/>
    <property type="match status" value="1"/>
</dbReference>
<keyword evidence="7" id="KW-1185">Reference proteome</keyword>
<evidence type="ECO:0000313" key="7">
    <source>
        <dbReference type="Proteomes" id="UP000290849"/>
    </source>
</evidence>
<dbReference type="Gene3D" id="1.10.10.10">
    <property type="entry name" value="Winged helix-like DNA-binding domain superfamily/Winged helix DNA-binding domain"/>
    <property type="match status" value="1"/>
</dbReference>
<feature type="domain" description="HTH lysR-type" evidence="5">
    <location>
        <begin position="4"/>
        <end position="61"/>
    </location>
</feature>
<dbReference type="PROSITE" id="PS50931">
    <property type="entry name" value="HTH_LYSR"/>
    <property type="match status" value="1"/>
</dbReference>
<organism evidence="6 7">
    <name type="scientific">Achromobacter aloeverae</name>
    <dbReference type="NCBI Taxonomy" id="1750518"/>
    <lineage>
        <taxon>Bacteria</taxon>
        <taxon>Pseudomonadati</taxon>
        <taxon>Pseudomonadota</taxon>
        <taxon>Betaproteobacteria</taxon>
        <taxon>Burkholderiales</taxon>
        <taxon>Alcaligenaceae</taxon>
        <taxon>Achromobacter</taxon>
    </lineage>
</organism>
<evidence type="ECO:0000259" key="5">
    <source>
        <dbReference type="PROSITE" id="PS50931"/>
    </source>
</evidence>
<dbReference type="OrthoDB" id="9789529at2"/>
<evidence type="ECO:0000256" key="3">
    <source>
        <dbReference type="ARBA" id="ARBA00023125"/>
    </source>
</evidence>
<dbReference type="RefSeq" id="WP_129153772.1">
    <property type="nucleotide sequence ID" value="NZ_JBHSDO010000015.1"/>
</dbReference>
<sequence length="282" mass="31098">MRNLDMELLRTFVAVVERESFAAAAQSVTRSQSAVTQQMQRLESQTGKRLFERSGRAKRLTAEGRQLLDYARRLLALNDEACMAIDGRSVTGEVRLGAPHDIADTILPNLLAHCSSVYPELRIAIHMGRSPHLVQSLRQGDIDMTVAACEAPELRALTLRTSPIVWMCAANYRHDPTRPLPLIVAAESSLFRRLAIEHLERAGVSWRITYTSPTVVGVRAAVRAGLGVTARSIEMLGSDLRVLGDDAALPRLPDVSFNLYLSSLGAQPLAQRLFDSLQHCSF</sequence>
<keyword evidence="4" id="KW-0804">Transcription</keyword>
<keyword evidence="2" id="KW-0805">Transcription regulation</keyword>
<dbReference type="Gene3D" id="3.40.190.10">
    <property type="entry name" value="Periplasmic binding protein-like II"/>
    <property type="match status" value="2"/>
</dbReference>
<gene>
    <name evidence="6" type="ORF">C7R54_25620</name>
</gene>
<comment type="caution">
    <text evidence="6">The sequence shown here is derived from an EMBL/GenBank/DDBJ whole genome shotgun (WGS) entry which is preliminary data.</text>
</comment>
<dbReference type="PANTHER" id="PTHR30579">
    <property type="entry name" value="TRANSCRIPTIONAL REGULATOR"/>
    <property type="match status" value="1"/>
</dbReference>
<dbReference type="EMBL" id="PYAL01000009">
    <property type="protein sequence ID" value="RXN83661.1"/>
    <property type="molecule type" value="Genomic_DNA"/>
</dbReference>
<comment type="similarity">
    <text evidence="1">Belongs to the LysR transcriptional regulatory family.</text>
</comment>
<name>A0A4Q1HCQ9_9BURK</name>
<dbReference type="Pfam" id="PF03466">
    <property type="entry name" value="LysR_substrate"/>
    <property type="match status" value="1"/>
</dbReference>
<dbReference type="FunFam" id="1.10.10.10:FF:000001">
    <property type="entry name" value="LysR family transcriptional regulator"/>
    <property type="match status" value="1"/>
</dbReference>
<evidence type="ECO:0000256" key="1">
    <source>
        <dbReference type="ARBA" id="ARBA00009437"/>
    </source>
</evidence>
<evidence type="ECO:0000256" key="2">
    <source>
        <dbReference type="ARBA" id="ARBA00023015"/>
    </source>
</evidence>
<dbReference type="GO" id="GO:0003677">
    <property type="term" value="F:DNA binding"/>
    <property type="evidence" value="ECO:0007669"/>
    <property type="project" value="UniProtKB-KW"/>
</dbReference>
<protein>
    <submittedName>
        <fullName evidence="6">Transcriptional regulator LrhA</fullName>
    </submittedName>
</protein>